<dbReference type="Proteomes" id="UP001499863">
    <property type="component" value="Unassembled WGS sequence"/>
</dbReference>
<dbReference type="RefSeq" id="WP_425554761.1">
    <property type="nucleotide sequence ID" value="NZ_BAAAKJ010000132.1"/>
</dbReference>
<comment type="caution">
    <text evidence="1">The sequence shown here is derived from an EMBL/GenBank/DDBJ whole genome shotgun (WGS) entry which is preliminary data.</text>
</comment>
<organism evidence="1 2">
    <name type="scientific">Kitasatospora putterlickiae</name>
    <dbReference type="NCBI Taxonomy" id="221725"/>
    <lineage>
        <taxon>Bacteria</taxon>
        <taxon>Bacillati</taxon>
        <taxon>Actinomycetota</taxon>
        <taxon>Actinomycetes</taxon>
        <taxon>Kitasatosporales</taxon>
        <taxon>Streptomycetaceae</taxon>
        <taxon>Kitasatospora</taxon>
    </lineage>
</organism>
<evidence type="ECO:0000313" key="1">
    <source>
        <dbReference type="EMBL" id="GAA1393023.1"/>
    </source>
</evidence>
<name>A0ABN1XYJ9_9ACTN</name>
<reference evidence="2" key="1">
    <citation type="journal article" date="2019" name="Int. J. Syst. Evol. Microbiol.">
        <title>The Global Catalogue of Microorganisms (GCM) 10K type strain sequencing project: providing services to taxonomists for standard genome sequencing and annotation.</title>
        <authorList>
            <consortium name="The Broad Institute Genomics Platform"/>
            <consortium name="The Broad Institute Genome Sequencing Center for Infectious Disease"/>
            <person name="Wu L."/>
            <person name="Ma J."/>
        </authorList>
    </citation>
    <scope>NUCLEOTIDE SEQUENCE [LARGE SCALE GENOMIC DNA]</scope>
    <source>
        <strain evidence="2">JCM 12393</strain>
    </source>
</reference>
<accession>A0ABN1XYJ9</accession>
<dbReference type="InterPro" id="IPR007995">
    <property type="entry name" value="DUF742"/>
</dbReference>
<dbReference type="Pfam" id="PF05331">
    <property type="entry name" value="DUF742"/>
    <property type="match status" value="1"/>
</dbReference>
<sequence>MRPHWSELPDEDEDDDYGAGTMVRPYTITRGRTAPEHDHLTLITLLTTVEELADPVLAVRSSGVRGLQPEHRRILERCRRPAAVAEVAAGLNLPVSVTKILLGDLIAQGLLLARAPISVARASGDGGLDLGLLTAVREGLRRL</sequence>
<dbReference type="EMBL" id="BAAAKJ010000132">
    <property type="protein sequence ID" value="GAA1393023.1"/>
    <property type="molecule type" value="Genomic_DNA"/>
</dbReference>
<dbReference type="PANTHER" id="PTHR36221">
    <property type="entry name" value="DUF742 DOMAIN-CONTAINING PROTEIN"/>
    <property type="match status" value="1"/>
</dbReference>
<evidence type="ECO:0000313" key="2">
    <source>
        <dbReference type="Proteomes" id="UP001499863"/>
    </source>
</evidence>
<protein>
    <submittedName>
        <fullName evidence="1">DUF742 domain-containing protein</fullName>
    </submittedName>
</protein>
<proteinExistence type="predicted"/>
<keyword evidence="2" id="KW-1185">Reference proteome</keyword>
<dbReference type="PANTHER" id="PTHR36221:SF1">
    <property type="entry name" value="DUF742 DOMAIN-CONTAINING PROTEIN"/>
    <property type="match status" value="1"/>
</dbReference>
<gene>
    <name evidence="1" type="ORF">GCM10009639_25510</name>
</gene>